<reference evidence="1 2" key="1">
    <citation type="submission" date="2018-12" db="EMBL/GenBank/DDBJ databases">
        <title>Flavobacterium sp. nov., isolated from glacier ice.</title>
        <authorList>
            <person name="Liu Q."/>
            <person name="Xin Y.-H."/>
        </authorList>
    </citation>
    <scope>NUCLEOTIDE SEQUENCE [LARGE SCALE GENOMIC DNA]</scope>
    <source>
        <strain evidence="1 2">RB1N8</strain>
    </source>
</reference>
<evidence type="ECO:0000313" key="1">
    <source>
        <dbReference type="EMBL" id="RTY93720.1"/>
    </source>
</evidence>
<accession>A0A3S0MPD0</accession>
<dbReference type="Pfam" id="PF14367">
    <property type="entry name" value="DUF4411"/>
    <property type="match status" value="1"/>
</dbReference>
<comment type="caution">
    <text evidence="1">The sequence shown here is derived from an EMBL/GenBank/DDBJ whole genome shotgun (WGS) entry which is preliminary data.</text>
</comment>
<protein>
    <submittedName>
        <fullName evidence="1">DUF4411 family protein</fullName>
    </submittedName>
</protein>
<gene>
    <name evidence="1" type="ORF">EKL98_17470</name>
</gene>
<dbReference type="RefSeq" id="WP_126563280.1">
    <property type="nucleotide sequence ID" value="NZ_RYDJ01000302.1"/>
</dbReference>
<dbReference type="EMBL" id="RYDJ01000302">
    <property type="protein sequence ID" value="RTY93720.1"/>
    <property type="molecule type" value="Genomic_DNA"/>
</dbReference>
<dbReference type="Proteomes" id="UP000280825">
    <property type="component" value="Unassembled WGS sequence"/>
</dbReference>
<dbReference type="AlphaFoldDB" id="A0A3S0MPD0"/>
<evidence type="ECO:0000313" key="2">
    <source>
        <dbReference type="Proteomes" id="UP000280825"/>
    </source>
</evidence>
<sequence length="193" mass="22465">MKIVIDTNSLLSLVRYYLPFDNENHLLDFFQSKIANGNIVIIDKVYQQCQYQAKGLILEKLEFLTEKNFLKESKQPFKTSDLLIPNPKKFFHLLDNNFVNSIVKKQKKITDAEFEVEKERFLEDADMKLVIASLNFIQKGEDVLLITEETSSSNDNKLFNKIPLICYDLEIATKTLPELISMFNDDIKFSIVK</sequence>
<dbReference type="InterPro" id="IPR016541">
    <property type="entry name" value="UCP008505"/>
</dbReference>
<name>A0A3S0MPD0_9FLAO</name>
<keyword evidence="2" id="KW-1185">Reference proteome</keyword>
<proteinExistence type="predicted"/>
<organism evidence="1 2">
    <name type="scientific">Flavobacterium bomense</name>
    <dbReference type="NCBI Taxonomy" id="2497483"/>
    <lineage>
        <taxon>Bacteria</taxon>
        <taxon>Pseudomonadati</taxon>
        <taxon>Bacteroidota</taxon>
        <taxon>Flavobacteriia</taxon>
        <taxon>Flavobacteriales</taxon>
        <taxon>Flavobacteriaceae</taxon>
        <taxon>Flavobacterium</taxon>
    </lineage>
</organism>